<dbReference type="Proteomes" id="UP000249542">
    <property type="component" value="Unassembled WGS sequence"/>
</dbReference>
<dbReference type="AlphaFoldDB" id="A0A2W7IIA5"/>
<organism evidence="2 3">
    <name type="scientific">Mesonia algae</name>
    <dbReference type="NCBI Taxonomy" id="213248"/>
    <lineage>
        <taxon>Bacteria</taxon>
        <taxon>Pseudomonadati</taxon>
        <taxon>Bacteroidota</taxon>
        <taxon>Flavobacteriia</taxon>
        <taxon>Flavobacteriales</taxon>
        <taxon>Flavobacteriaceae</taxon>
        <taxon>Mesonia</taxon>
    </lineage>
</organism>
<dbReference type="RefSeq" id="WP_111541486.1">
    <property type="nucleotide sequence ID" value="NZ_QKYV01000006.1"/>
</dbReference>
<dbReference type="InterPro" id="IPR051135">
    <property type="entry name" value="Gal/GlcNAc/GalNAc_ST"/>
</dbReference>
<dbReference type="GO" id="GO:0001517">
    <property type="term" value="F:N-acetylglucosamine 6-O-sulfotransferase activity"/>
    <property type="evidence" value="ECO:0007669"/>
    <property type="project" value="TreeGrafter"/>
</dbReference>
<dbReference type="Gene3D" id="3.40.50.300">
    <property type="entry name" value="P-loop containing nucleotide triphosphate hydrolases"/>
    <property type="match status" value="1"/>
</dbReference>
<dbReference type="PANTHER" id="PTHR10704">
    <property type="entry name" value="CARBOHYDRATE SULFOTRANSFERASE"/>
    <property type="match status" value="1"/>
</dbReference>
<comment type="caution">
    <text evidence="2">The sequence shown here is derived from an EMBL/GenBank/DDBJ whole genome shotgun (WGS) entry which is preliminary data.</text>
</comment>
<dbReference type="PANTHER" id="PTHR10704:SF44">
    <property type="entry name" value="LD35051P-RELATED"/>
    <property type="match status" value="1"/>
</dbReference>
<proteinExistence type="predicted"/>
<gene>
    <name evidence="2" type="ORF">LX95_02197</name>
</gene>
<accession>A0A2W7IIA5</accession>
<dbReference type="SUPFAM" id="SSF52540">
    <property type="entry name" value="P-loop containing nucleoside triphosphate hydrolases"/>
    <property type="match status" value="1"/>
</dbReference>
<dbReference type="Pfam" id="PF00685">
    <property type="entry name" value="Sulfotransfer_1"/>
    <property type="match status" value="1"/>
</dbReference>
<dbReference type="EMBL" id="QKYV01000006">
    <property type="protein sequence ID" value="PZW39057.1"/>
    <property type="molecule type" value="Genomic_DNA"/>
</dbReference>
<evidence type="ECO:0000313" key="2">
    <source>
        <dbReference type="EMBL" id="PZW39057.1"/>
    </source>
</evidence>
<evidence type="ECO:0000259" key="1">
    <source>
        <dbReference type="Pfam" id="PF00685"/>
    </source>
</evidence>
<dbReference type="InterPro" id="IPR000863">
    <property type="entry name" value="Sulfotransferase_dom"/>
</dbReference>
<sequence length="270" mass="32230">MRRIAIHSVPRSGSSWLGSIFDSSLHVVYRFQPLFSYTHKDQLTENSNIEEIDNFFKDIQCTDDQFVLQAVAKKNNSILQFQKSRTSHIVYKEVRYHHILENLLYKDKNIKVIGLIRNPFAVINSWLNAPKEFKKELNWKVDEEWRDAPKKNLAQPEEFNGYNKWKEAAFLYLKLKKKYPERFYLLDYNDLLLNKVATVEKLFNFSNLELTQQTLNFLNISSQKEGKDAYSVFKQKKNDDQWKKALPSFIIEEIEADEDFQRLNQIFQWI</sequence>
<keyword evidence="3" id="KW-1185">Reference proteome</keyword>
<protein>
    <submittedName>
        <fullName evidence="2">Sulfotransferase domain-containing protein</fullName>
    </submittedName>
</protein>
<name>A0A2W7IIA5_9FLAO</name>
<feature type="domain" description="Sulfotransferase" evidence="1">
    <location>
        <begin position="3"/>
        <end position="249"/>
    </location>
</feature>
<dbReference type="InterPro" id="IPR027417">
    <property type="entry name" value="P-loop_NTPase"/>
</dbReference>
<reference evidence="2 3" key="1">
    <citation type="submission" date="2018-06" db="EMBL/GenBank/DDBJ databases">
        <title>Genomic Encyclopedia of Archaeal and Bacterial Type Strains, Phase II (KMG-II): from individual species to whole genera.</title>
        <authorList>
            <person name="Goeker M."/>
        </authorList>
    </citation>
    <scope>NUCLEOTIDE SEQUENCE [LARGE SCALE GENOMIC DNA]</scope>
    <source>
        <strain evidence="2 3">DSM 15361</strain>
    </source>
</reference>
<keyword evidence="2" id="KW-0808">Transferase</keyword>
<dbReference type="GO" id="GO:0006790">
    <property type="term" value="P:sulfur compound metabolic process"/>
    <property type="evidence" value="ECO:0007669"/>
    <property type="project" value="TreeGrafter"/>
</dbReference>
<dbReference type="GO" id="GO:0006044">
    <property type="term" value="P:N-acetylglucosamine metabolic process"/>
    <property type="evidence" value="ECO:0007669"/>
    <property type="project" value="TreeGrafter"/>
</dbReference>
<evidence type="ECO:0000313" key="3">
    <source>
        <dbReference type="Proteomes" id="UP000249542"/>
    </source>
</evidence>